<reference evidence="1 2" key="2">
    <citation type="submission" date="2018-07" db="EMBL/GenBank/DDBJ databases">
        <title>Pontibacter sp. 2b14 genomic sequence and assembly.</title>
        <authorList>
            <person name="Du Z.-J."/>
        </authorList>
    </citation>
    <scope>NUCLEOTIDE SEQUENCE [LARGE SCALE GENOMIC DNA]</scope>
    <source>
        <strain evidence="1 2">2b14</strain>
    </source>
</reference>
<reference evidence="1 2" key="1">
    <citation type="submission" date="2018-06" db="EMBL/GenBank/DDBJ databases">
        <authorList>
            <person name="Liu Z.-W."/>
        </authorList>
    </citation>
    <scope>NUCLEOTIDE SEQUENCE [LARGE SCALE GENOMIC DNA]</scope>
    <source>
        <strain evidence="1 2">2b14</strain>
    </source>
</reference>
<accession>A0A364RJ79</accession>
<dbReference type="AlphaFoldDB" id="A0A364RJ79"/>
<keyword evidence="2" id="KW-1185">Reference proteome</keyword>
<evidence type="ECO:0000313" key="1">
    <source>
        <dbReference type="EMBL" id="RAU84333.1"/>
    </source>
</evidence>
<dbReference type="Proteomes" id="UP000251692">
    <property type="component" value="Unassembled WGS sequence"/>
</dbReference>
<dbReference type="OrthoDB" id="852541at2"/>
<protein>
    <submittedName>
        <fullName evidence="1">Uncharacterized protein</fullName>
    </submittedName>
</protein>
<dbReference type="RefSeq" id="WP_112304613.1">
    <property type="nucleotide sequence ID" value="NZ_QMDV01000001.1"/>
</dbReference>
<gene>
    <name evidence="1" type="ORF">DP923_04650</name>
</gene>
<name>A0A364RJ79_9BACT</name>
<proteinExistence type="predicted"/>
<sequence>MALQLEPVHSTEFLKIEADHVARLVRTEWLRGASTEELIEGTQLLKNILAGNKYEKVLGNAQLLTSLSAESKEWLSTHFYAALSDTNLQQLARVMPENLFNKLALESVITRAESIGRISYSIKNFAKEVDALAWLNIKG</sequence>
<evidence type="ECO:0000313" key="2">
    <source>
        <dbReference type="Proteomes" id="UP000251692"/>
    </source>
</evidence>
<organism evidence="1 2">
    <name type="scientific">Pontibacter arcticus</name>
    <dbReference type="NCBI Taxonomy" id="2080288"/>
    <lineage>
        <taxon>Bacteria</taxon>
        <taxon>Pseudomonadati</taxon>
        <taxon>Bacteroidota</taxon>
        <taxon>Cytophagia</taxon>
        <taxon>Cytophagales</taxon>
        <taxon>Hymenobacteraceae</taxon>
        <taxon>Pontibacter</taxon>
    </lineage>
</organism>
<comment type="caution">
    <text evidence="1">The sequence shown here is derived from an EMBL/GenBank/DDBJ whole genome shotgun (WGS) entry which is preliminary data.</text>
</comment>
<dbReference type="EMBL" id="QMDV01000001">
    <property type="protein sequence ID" value="RAU84333.1"/>
    <property type="molecule type" value="Genomic_DNA"/>
</dbReference>